<proteinExistence type="predicted"/>
<dbReference type="EMBL" id="QGNW01002192">
    <property type="protein sequence ID" value="RVW23580.1"/>
    <property type="molecule type" value="Genomic_DNA"/>
</dbReference>
<sequence>MGGATHSSRLSFGESNLVRRSFTIEAVSKMNHFNLQQIVFAAGREMRDSASIADRKEPVVCPRPRRVSLLMTSNAGIKRSRNIDNRTARHLLEFCIEKGEVHNCQHSSPPSSPLTNMKPAFSTKIQREQVALQCHQEEIAEQERRVEQQLPRARSPSTDHSSYTAGHRRCDLLYLHLYTAVRTIISTLQRYYTPHHRRPNLTWTKTPPMASAAATIIAIIAVDKALRLLIVVAQIPALQTKEMTPTRGREG</sequence>
<protein>
    <submittedName>
        <fullName evidence="2">Uncharacterized protein</fullName>
    </submittedName>
</protein>
<feature type="region of interest" description="Disordered" evidence="1">
    <location>
        <begin position="142"/>
        <end position="163"/>
    </location>
</feature>
<evidence type="ECO:0000313" key="2">
    <source>
        <dbReference type="EMBL" id="RVW23580.1"/>
    </source>
</evidence>
<name>A0A438CK37_VITVI</name>
<evidence type="ECO:0000313" key="3">
    <source>
        <dbReference type="Proteomes" id="UP000288805"/>
    </source>
</evidence>
<accession>A0A438CK37</accession>
<evidence type="ECO:0000256" key="1">
    <source>
        <dbReference type="SAM" id="MobiDB-lite"/>
    </source>
</evidence>
<gene>
    <name evidence="2" type="ORF">CK203_091489</name>
</gene>
<dbReference type="Proteomes" id="UP000288805">
    <property type="component" value="Unassembled WGS sequence"/>
</dbReference>
<dbReference type="AlphaFoldDB" id="A0A438CK37"/>
<comment type="caution">
    <text evidence="2">The sequence shown here is derived from an EMBL/GenBank/DDBJ whole genome shotgun (WGS) entry which is preliminary data.</text>
</comment>
<reference evidence="2 3" key="1">
    <citation type="journal article" date="2018" name="PLoS Genet.">
        <title>Population sequencing reveals clonal diversity and ancestral inbreeding in the grapevine cultivar Chardonnay.</title>
        <authorList>
            <person name="Roach M.J."/>
            <person name="Johnson D.L."/>
            <person name="Bohlmann J."/>
            <person name="van Vuuren H.J."/>
            <person name="Jones S.J."/>
            <person name="Pretorius I.S."/>
            <person name="Schmidt S.A."/>
            <person name="Borneman A.R."/>
        </authorList>
    </citation>
    <scope>NUCLEOTIDE SEQUENCE [LARGE SCALE GENOMIC DNA]</scope>
    <source>
        <strain evidence="3">cv. Chardonnay</strain>
        <tissue evidence="2">Leaf</tissue>
    </source>
</reference>
<organism evidence="2 3">
    <name type="scientific">Vitis vinifera</name>
    <name type="common">Grape</name>
    <dbReference type="NCBI Taxonomy" id="29760"/>
    <lineage>
        <taxon>Eukaryota</taxon>
        <taxon>Viridiplantae</taxon>
        <taxon>Streptophyta</taxon>
        <taxon>Embryophyta</taxon>
        <taxon>Tracheophyta</taxon>
        <taxon>Spermatophyta</taxon>
        <taxon>Magnoliopsida</taxon>
        <taxon>eudicotyledons</taxon>
        <taxon>Gunneridae</taxon>
        <taxon>Pentapetalae</taxon>
        <taxon>rosids</taxon>
        <taxon>Vitales</taxon>
        <taxon>Vitaceae</taxon>
        <taxon>Viteae</taxon>
        <taxon>Vitis</taxon>
    </lineage>
</organism>